<dbReference type="Gene3D" id="1.25.40.20">
    <property type="entry name" value="Ankyrin repeat-containing domain"/>
    <property type="match status" value="1"/>
</dbReference>
<dbReference type="PROSITE" id="PS50297">
    <property type="entry name" value="ANK_REP_REGION"/>
    <property type="match status" value="1"/>
</dbReference>
<evidence type="ECO:0000313" key="3">
    <source>
        <dbReference type="EMBL" id="KXS11876.1"/>
    </source>
</evidence>
<dbReference type="Pfam" id="PF00023">
    <property type="entry name" value="Ank"/>
    <property type="match status" value="1"/>
</dbReference>
<name>A0A139A4Z4_GONPJ</name>
<keyword evidence="1" id="KW-0040">ANK repeat</keyword>
<sequence>MDLTDIRVTDVSFIESLEPSPEPTCDDILISACEEGDLARVRGALGDGAHPNCRKVVSLSVRIEGRVYSDTREMESALALAVCRGDINVVKALLEAGADPSVPIQWSIAHEPWSVAEFTNGGRGIDFMLEFWNNSRWGASHFFPNALVLSLHSGPLELSPRATACTLRNPGTKEAVSQTFILKPNMEIVFSFLERGVRVSAALLRDVRSRDDFEGTSMLALLESHYTPSANDMLETKPRRRELRDSFITVSSSASSRSNSPQRDVPHADIGALSKRFEQSTPEPRPLSAHQPTQQSLTPSGNTGHLAARFSPVRGNPPSHPAHPSTHTGKSRSVSPVGSQLRVPQAAPFATEVRNDEGSSQQRSRSHDGYRGGDVTNLVRKFSERPEDDADEGRSPRGLMR</sequence>
<dbReference type="InterPro" id="IPR036770">
    <property type="entry name" value="Ankyrin_rpt-contain_sf"/>
</dbReference>
<evidence type="ECO:0000313" key="4">
    <source>
        <dbReference type="Proteomes" id="UP000070544"/>
    </source>
</evidence>
<dbReference type="Proteomes" id="UP000070544">
    <property type="component" value="Unassembled WGS sequence"/>
</dbReference>
<gene>
    <name evidence="3" type="ORF">M427DRAFT_35210</name>
</gene>
<dbReference type="SUPFAM" id="SSF48403">
    <property type="entry name" value="Ankyrin repeat"/>
    <property type="match status" value="1"/>
</dbReference>
<evidence type="ECO:0000256" key="2">
    <source>
        <dbReference type="SAM" id="MobiDB-lite"/>
    </source>
</evidence>
<dbReference type="InterPro" id="IPR002110">
    <property type="entry name" value="Ankyrin_rpt"/>
</dbReference>
<dbReference type="SMART" id="SM00248">
    <property type="entry name" value="ANK"/>
    <property type="match status" value="2"/>
</dbReference>
<evidence type="ECO:0000256" key="1">
    <source>
        <dbReference type="PROSITE-ProRule" id="PRU00023"/>
    </source>
</evidence>
<dbReference type="PROSITE" id="PS50088">
    <property type="entry name" value="ANK_REPEAT"/>
    <property type="match status" value="1"/>
</dbReference>
<dbReference type="EMBL" id="KQ965794">
    <property type="protein sequence ID" value="KXS11876.1"/>
    <property type="molecule type" value="Genomic_DNA"/>
</dbReference>
<keyword evidence="4" id="KW-1185">Reference proteome</keyword>
<reference evidence="3 4" key="1">
    <citation type="journal article" date="2015" name="Genome Biol. Evol.">
        <title>Phylogenomic analyses indicate that early fungi evolved digesting cell walls of algal ancestors of land plants.</title>
        <authorList>
            <person name="Chang Y."/>
            <person name="Wang S."/>
            <person name="Sekimoto S."/>
            <person name="Aerts A.L."/>
            <person name="Choi C."/>
            <person name="Clum A."/>
            <person name="LaButti K.M."/>
            <person name="Lindquist E.A."/>
            <person name="Yee Ngan C."/>
            <person name="Ohm R.A."/>
            <person name="Salamov A.A."/>
            <person name="Grigoriev I.V."/>
            <person name="Spatafora J.W."/>
            <person name="Berbee M.L."/>
        </authorList>
    </citation>
    <scope>NUCLEOTIDE SEQUENCE [LARGE SCALE GENOMIC DNA]</scope>
    <source>
        <strain evidence="3 4">JEL478</strain>
    </source>
</reference>
<proteinExistence type="predicted"/>
<organism evidence="3 4">
    <name type="scientific">Gonapodya prolifera (strain JEL478)</name>
    <name type="common">Monoblepharis prolifera</name>
    <dbReference type="NCBI Taxonomy" id="1344416"/>
    <lineage>
        <taxon>Eukaryota</taxon>
        <taxon>Fungi</taxon>
        <taxon>Fungi incertae sedis</taxon>
        <taxon>Chytridiomycota</taxon>
        <taxon>Chytridiomycota incertae sedis</taxon>
        <taxon>Monoblepharidomycetes</taxon>
        <taxon>Monoblepharidales</taxon>
        <taxon>Gonapodyaceae</taxon>
        <taxon>Gonapodya</taxon>
    </lineage>
</organism>
<dbReference type="OrthoDB" id="20872at2759"/>
<feature type="repeat" description="ANK" evidence="1">
    <location>
        <begin position="73"/>
        <end position="105"/>
    </location>
</feature>
<feature type="compositionally biased region" description="Polar residues" evidence="2">
    <location>
        <begin position="290"/>
        <end position="303"/>
    </location>
</feature>
<accession>A0A139A4Z4</accession>
<dbReference type="AlphaFoldDB" id="A0A139A4Z4"/>
<protein>
    <submittedName>
        <fullName evidence="3">Uncharacterized protein</fullName>
    </submittedName>
</protein>
<feature type="region of interest" description="Disordered" evidence="2">
    <location>
        <begin position="277"/>
        <end position="401"/>
    </location>
</feature>